<reference evidence="2 3" key="1">
    <citation type="submission" date="2012-04" db="EMBL/GenBank/DDBJ databases">
        <title>The Genome Sequence of Saprolegnia declina VS20.</title>
        <authorList>
            <consortium name="The Broad Institute Genome Sequencing Platform"/>
            <person name="Russ C."/>
            <person name="Nusbaum C."/>
            <person name="Tyler B."/>
            <person name="van West P."/>
            <person name="Dieguez-Uribeondo J."/>
            <person name="de Bruijn I."/>
            <person name="Tripathy S."/>
            <person name="Jiang R."/>
            <person name="Young S.K."/>
            <person name="Zeng Q."/>
            <person name="Gargeya S."/>
            <person name="Fitzgerald M."/>
            <person name="Haas B."/>
            <person name="Abouelleil A."/>
            <person name="Alvarado L."/>
            <person name="Arachchi H.M."/>
            <person name="Berlin A."/>
            <person name="Chapman S.B."/>
            <person name="Goldberg J."/>
            <person name="Griggs A."/>
            <person name="Gujja S."/>
            <person name="Hansen M."/>
            <person name="Howarth C."/>
            <person name="Imamovic A."/>
            <person name="Larimer J."/>
            <person name="McCowen C."/>
            <person name="Montmayeur A."/>
            <person name="Murphy C."/>
            <person name="Neiman D."/>
            <person name="Pearson M."/>
            <person name="Priest M."/>
            <person name="Roberts A."/>
            <person name="Saif S."/>
            <person name="Shea T."/>
            <person name="Sisk P."/>
            <person name="Sykes S."/>
            <person name="Wortman J."/>
            <person name="Nusbaum C."/>
            <person name="Birren B."/>
        </authorList>
    </citation>
    <scope>NUCLEOTIDE SEQUENCE [LARGE SCALE GENOMIC DNA]</scope>
    <source>
        <strain evidence="2 3">VS20</strain>
    </source>
</reference>
<evidence type="ECO:0000259" key="1">
    <source>
        <dbReference type="Pfam" id="PF02214"/>
    </source>
</evidence>
<dbReference type="OMA" id="WFFNCET"/>
<dbReference type="PANTHER" id="PTHR11145">
    <property type="entry name" value="BTB/POZ DOMAIN-CONTAINING ADAPTER FOR CUL3-MEDIATED RHOA DEGRADATION PROTEIN FAMILY MEMBER"/>
    <property type="match status" value="1"/>
</dbReference>
<proteinExistence type="predicted"/>
<keyword evidence="3" id="KW-1185">Reference proteome</keyword>
<dbReference type="InterPro" id="IPR043136">
    <property type="entry name" value="B30.2/SPRY_sf"/>
</dbReference>
<dbReference type="InterPro" id="IPR045068">
    <property type="entry name" value="BACURD1-3"/>
</dbReference>
<accession>T0QTQ7</accession>
<protein>
    <recommendedName>
        <fullName evidence="1">Potassium channel tetramerisation-type BTB domain-containing protein</fullName>
    </recommendedName>
</protein>
<dbReference type="CDD" id="cd18316">
    <property type="entry name" value="BTB_POZ_KCTD-like"/>
    <property type="match status" value="1"/>
</dbReference>
<organism evidence="2 3">
    <name type="scientific">Saprolegnia diclina (strain VS20)</name>
    <dbReference type="NCBI Taxonomy" id="1156394"/>
    <lineage>
        <taxon>Eukaryota</taxon>
        <taxon>Sar</taxon>
        <taxon>Stramenopiles</taxon>
        <taxon>Oomycota</taxon>
        <taxon>Saprolegniomycetes</taxon>
        <taxon>Saprolegniales</taxon>
        <taxon>Saprolegniaceae</taxon>
        <taxon>Saprolegnia</taxon>
    </lineage>
</organism>
<name>T0QTQ7_SAPDV</name>
<sequence>MVESNVKATWASLQASLKAAIEAPANVDALHAIALEMEVLVRDFARKDAALQLQAARVQAKLDLLQELKTEILALQPVRVKDDKLVTLNVGGTLFTTVRETLLRIPGSYFDAMLSSDHWRPNDKGEYFLDLDPDLFPRVMKLLRTGALDQSGLSTRQLVELQEMIDYLQLDVLPEPSAPEVTPLAWDPVHCSESIELLAMQTKARQTKSGWGNVLATAPATTFSVHVHLGSRVEVGFLFLARDAFTPYPHATNSASRGWFFNCETRNVYSHLQRPTSAGVSPNVQGTVLLNVTWFPDEHSIGFAIHGSLLPTKLRGVPDGIALYPMARLSTHGAKVELVPVLEN</sequence>
<dbReference type="Gene3D" id="2.60.120.920">
    <property type="match status" value="1"/>
</dbReference>
<dbReference type="PANTHER" id="PTHR11145:SF8">
    <property type="entry name" value="RE57120P"/>
    <property type="match status" value="1"/>
</dbReference>
<dbReference type="InParanoid" id="T0QTQ7"/>
<dbReference type="Gene3D" id="3.30.710.10">
    <property type="entry name" value="Potassium Channel Kv1.1, Chain A"/>
    <property type="match status" value="1"/>
</dbReference>
<dbReference type="EMBL" id="JH767144">
    <property type="protein sequence ID" value="EQC37390.1"/>
    <property type="molecule type" value="Genomic_DNA"/>
</dbReference>
<evidence type="ECO:0000313" key="3">
    <source>
        <dbReference type="Proteomes" id="UP000030762"/>
    </source>
</evidence>
<evidence type="ECO:0000313" key="2">
    <source>
        <dbReference type="EMBL" id="EQC37390.1"/>
    </source>
</evidence>
<dbReference type="AlphaFoldDB" id="T0QTQ7"/>
<dbReference type="SUPFAM" id="SSF54695">
    <property type="entry name" value="POZ domain"/>
    <property type="match status" value="1"/>
</dbReference>
<dbReference type="GeneID" id="19945721"/>
<feature type="domain" description="Potassium channel tetramerisation-type BTB" evidence="1">
    <location>
        <begin position="86"/>
        <end position="171"/>
    </location>
</feature>
<dbReference type="VEuPathDB" id="FungiDB:SDRG_04994"/>
<gene>
    <name evidence="2" type="ORF">SDRG_04994</name>
</gene>
<dbReference type="RefSeq" id="XP_008608910.1">
    <property type="nucleotide sequence ID" value="XM_008610688.1"/>
</dbReference>
<dbReference type="InterPro" id="IPR011333">
    <property type="entry name" value="SKP1/BTB/POZ_sf"/>
</dbReference>
<dbReference type="InterPro" id="IPR003131">
    <property type="entry name" value="T1-type_BTB"/>
</dbReference>
<dbReference type="Proteomes" id="UP000030762">
    <property type="component" value="Unassembled WGS sequence"/>
</dbReference>
<dbReference type="OrthoDB" id="79493at2759"/>
<dbReference type="GO" id="GO:0051260">
    <property type="term" value="P:protein homooligomerization"/>
    <property type="evidence" value="ECO:0007669"/>
    <property type="project" value="InterPro"/>
</dbReference>
<dbReference type="Pfam" id="PF02214">
    <property type="entry name" value="BTB_2"/>
    <property type="match status" value="1"/>
</dbReference>